<dbReference type="CDD" id="cd02440">
    <property type="entry name" value="AdoMet_MTases"/>
    <property type="match status" value="1"/>
</dbReference>
<reference evidence="3 4" key="1">
    <citation type="submission" date="2019-03" db="EMBL/GenBank/DDBJ databases">
        <title>Deep-cultivation of Planctomycetes and their phenomic and genomic characterization uncovers novel biology.</title>
        <authorList>
            <person name="Wiegand S."/>
            <person name="Jogler M."/>
            <person name="Boedeker C."/>
            <person name="Pinto D."/>
            <person name="Vollmers J."/>
            <person name="Rivas-Marin E."/>
            <person name="Kohn T."/>
            <person name="Peeters S.H."/>
            <person name="Heuer A."/>
            <person name="Rast P."/>
            <person name="Oberbeckmann S."/>
            <person name="Bunk B."/>
            <person name="Jeske O."/>
            <person name="Meyerdierks A."/>
            <person name="Storesund J.E."/>
            <person name="Kallscheuer N."/>
            <person name="Luecker S."/>
            <person name="Lage O.M."/>
            <person name="Pohl T."/>
            <person name="Merkel B.J."/>
            <person name="Hornburger P."/>
            <person name="Mueller R.-W."/>
            <person name="Bruemmer F."/>
            <person name="Labrenz M."/>
            <person name="Spormann A.M."/>
            <person name="Op den Camp H."/>
            <person name="Overmann J."/>
            <person name="Amann R."/>
            <person name="Jetten M.S.M."/>
            <person name="Mascher T."/>
            <person name="Medema M.H."/>
            <person name="Devos D.P."/>
            <person name="Kaster A.-K."/>
            <person name="Ovreas L."/>
            <person name="Rohde M."/>
            <person name="Galperin M.Y."/>
            <person name="Jogler C."/>
        </authorList>
    </citation>
    <scope>NUCLEOTIDE SEQUENCE [LARGE SCALE GENOMIC DNA]</scope>
    <source>
        <strain evidence="3 4">V144</strain>
    </source>
</reference>
<accession>A0A517VPU2</accession>
<evidence type="ECO:0000259" key="2">
    <source>
        <dbReference type="Pfam" id="PF21320"/>
    </source>
</evidence>
<dbReference type="AlphaFoldDB" id="A0A517VPU2"/>
<organism evidence="3 4">
    <name type="scientific">Gimesia aquarii</name>
    <dbReference type="NCBI Taxonomy" id="2527964"/>
    <lineage>
        <taxon>Bacteria</taxon>
        <taxon>Pseudomonadati</taxon>
        <taxon>Planctomycetota</taxon>
        <taxon>Planctomycetia</taxon>
        <taxon>Planctomycetales</taxon>
        <taxon>Planctomycetaceae</taxon>
        <taxon>Gimesia</taxon>
    </lineage>
</organism>
<dbReference type="PANTHER" id="PTHR45128">
    <property type="entry name" value="METHYLTRANSFERASE TYPE 11"/>
    <property type="match status" value="1"/>
</dbReference>
<evidence type="ECO:0000313" key="4">
    <source>
        <dbReference type="Proteomes" id="UP000318704"/>
    </source>
</evidence>
<evidence type="ECO:0000313" key="3">
    <source>
        <dbReference type="EMBL" id="QDT94950.1"/>
    </source>
</evidence>
<dbReference type="KEGG" id="gaw:V144x_03840"/>
<sequence length="358" mass="40702">MTIACHFTMDLERTKQFEQTLQQIINQSSLSLMISVGHRTGLFDTLEGMETATRQEIADGAGLFEHYVGAWLTTMVAGGIVEYDSMFKTYRLPPEHAFWLTQSADSKNYMANMQWFSIFSKLEDEIVKSFREGDRIPHSLFASLQSEIDEEQSKSAINGLFKHVLPLVPNLIMQLCEGLDVLELDCGSGSTLMELAVMFPKSRFVGYDHSEELIENANRVANERNIENITFINRDISQIHAINSFDLITAFDVLHYQEYPFQVLDEAFAALRPGGIVLIQDIATPSNLDQIQNIPMALHRYAISSMRWMATSREKDSIGWEKEMTCQTLEDIGFAGIEVHELPHDLMNHYYVAEKPNA</sequence>
<dbReference type="Pfam" id="PF13847">
    <property type="entry name" value="Methyltransf_31"/>
    <property type="match status" value="1"/>
</dbReference>
<dbReference type="InterPro" id="IPR025714">
    <property type="entry name" value="Methyltranfer_dom"/>
</dbReference>
<protein>
    <submittedName>
        <fullName evidence="3">Uncharacterized protein</fullName>
    </submittedName>
</protein>
<feature type="domain" description="Methyltransferase" evidence="1">
    <location>
        <begin position="177"/>
        <end position="289"/>
    </location>
</feature>
<dbReference type="RefSeq" id="WP_144980533.1">
    <property type="nucleotide sequence ID" value="NZ_CP037920.1"/>
</dbReference>
<proteinExistence type="predicted"/>
<dbReference type="SUPFAM" id="SSF53335">
    <property type="entry name" value="S-adenosyl-L-methionine-dependent methyltransferases"/>
    <property type="match status" value="1"/>
</dbReference>
<dbReference type="InterPro" id="IPR048711">
    <property type="entry name" value="WHD_Rv2258c"/>
</dbReference>
<gene>
    <name evidence="3" type="ORF">V144x_03840</name>
</gene>
<dbReference type="Proteomes" id="UP000318704">
    <property type="component" value="Chromosome"/>
</dbReference>
<name>A0A517VPU2_9PLAN</name>
<dbReference type="PANTHER" id="PTHR45128:SF1">
    <property type="entry name" value="S-ADENOSYLMETHIONINE-DEPENDENT METHYLTRANSFERASE RV2258C"/>
    <property type="match status" value="1"/>
</dbReference>
<dbReference type="EMBL" id="CP037920">
    <property type="protein sequence ID" value="QDT94950.1"/>
    <property type="molecule type" value="Genomic_DNA"/>
</dbReference>
<feature type="domain" description="S-adenosylmethionine-dependent methyltransferase Rv2258c-like winged HTH" evidence="2">
    <location>
        <begin position="29"/>
        <end position="101"/>
    </location>
</feature>
<dbReference type="Pfam" id="PF21320">
    <property type="entry name" value="WHD_Rv2258c"/>
    <property type="match status" value="1"/>
</dbReference>
<dbReference type="InterPro" id="IPR029063">
    <property type="entry name" value="SAM-dependent_MTases_sf"/>
</dbReference>
<dbReference type="InterPro" id="IPR053173">
    <property type="entry name" value="SAM-binding_MTase"/>
</dbReference>
<evidence type="ECO:0000259" key="1">
    <source>
        <dbReference type="Pfam" id="PF13847"/>
    </source>
</evidence>
<dbReference type="Gene3D" id="1.10.10.10">
    <property type="entry name" value="Winged helix-like DNA-binding domain superfamily/Winged helix DNA-binding domain"/>
    <property type="match status" value="1"/>
</dbReference>
<dbReference type="Gene3D" id="3.40.50.150">
    <property type="entry name" value="Vaccinia Virus protein VP39"/>
    <property type="match status" value="1"/>
</dbReference>
<dbReference type="InterPro" id="IPR036388">
    <property type="entry name" value="WH-like_DNA-bd_sf"/>
</dbReference>